<proteinExistence type="predicted"/>
<evidence type="ECO:0000313" key="1">
    <source>
        <dbReference type="EMBL" id="BAT74345.1"/>
    </source>
</evidence>
<dbReference type="Proteomes" id="UP000291084">
    <property type="component" value="Chromosome 1"/>
</dbReference>
<accession>A0A0S3R196</accession>
<reference evidence="1 2" key="1">
    <citation type="journal article" date="2015" name="Sci. Rep.">
        <title>The power of single molecule real-time sequencing technology in the de novo assembly of a eukaryotic genome.</title>
        <authorList>
            <person name="Sakai H."/>
            <person name="Naito K."/>
            <person name="Ogiso-Tanaka E."/>
            <person name="Takahashi Y."/>
            <person name="Iseki K."/>
            <person name="Muto C."/>
            <person name="Satou K."/>
            <person name="Teruya K."/>
            <person name="Shiroma A."/>
            <person name="Shimoji M."/>
            <person name="Hirano T."/>
            <person name="Itoh T."/>
            <person name="Kaga A."/>
            <person name="Tomooka N."/>
        </authorList>
    </citation>
    <scope>NUCLEOTIDE SEQUENCE [LARGE SCALE GENOMIC DNA]</scope>
    <source>
        <strain evidence="2">cv. Shumari</strain>
    </source>
</reference>
<protein>
    <submittedName>
        <fullName evidence="1">Uncharacterized protein</fullName>
    </submittedName>
</protein>
<gene>
    <name evidence="1" type="primary">Vigan.01G199500</name>
    <name evidence="1" type="ORF">VIGAN_01199500</name>
</gene>
<dbReference type="AlphaFoldDB" id="A0A0S3R196"/>
<evidence type="ECO:0000313" key="2">
    <source>
        <dbReference type="Proteomes" id="UP000291084"/>
    </source>
</evidence>
<dbReference type="OrthoDB" id="1939616at2759"/>
<organism evidence="1 2">
    <name type="scientific">Vigna angularis var. angularis</name>
    <dbReference type="NCBI Taxonomy" id="157739"/>
    <lineage>
        <taxon>Eukaryota</taxon>
        <taxon>Viridiplantae</taxon>
        <taxon>Streptophyta</taxon>
        <taxon>Embryophyta</taxon>
        <taxon>Tracheophyta</taxon>
        <taxon>Spermatophyta</taxon>
        <taxon>Magnoliopsida</taxon>
        <taxon>eudicotyledons</taxon>
        <taxon>Gunneridae</taxon>
        <taxon>Pentapetalae</taxon>
        <taxon>rosids</taxon>
        <taxon>fabids</taxon>
        <taxon>Fabales</taxon>
        <taxon>Fabaceae</taxon>
        <taxon>Papilionoideae</taxon>
        <taxon>50 kb inversion clade</taxon>
        <taxon>NPAAA clade</taxon>
        <taxon>indigoferoid/millettioid clade</taxon>
        <taxon>Phaseoleae</taxon>
        <taxon>Vigna</taxon>
    </lineage>
</organism>
<sequence>MDMPHPDFLCHKPEAKETGRMNSSRHRPLHTCGLSILVIVDIIIGKTQHINGPLGSTLKRVTKLSKFAVPLIYAMQIYWLTILSFIDDAILAIEKVIEKLFPHSTRVFDKVDEIVVMIVSFPEKFEGAMNKFPTIIREFPFLNRALTLMISRWNTRTTGVDRSCNEGYMDLENFPPIISECEYKGIHDIALQSLVKGSYKEALERGKEDDPQEKMEIGCEVEKKVDKGDYCECKEGREKNHMNNKECDDAIVKCLVGESVKDGS</sequence>
<dbReference type="PANTHER" id="PTHR37710">
    <property type="entry name" value="TRANSMEMBRANE PROTEIN"/>
    <property type="match status" value="1"/>
</dbReference>
<keyword evidence="2" id="KW-1185">Reference proteome</keyword>
<dbReference type="EMBL" id="AP015034">
    <property type="protein sequence ID" value="BAT74345.1"/>
    <property type="molecule type" value="Genomic_DNA"/>
</dbReference>
<dbReference type="PANTHER" id="PTHR37710:SF1">
    <property type="entry name" value="TRANSMEMBRANE PROTEIN"/>
    <property type="match status" value="1"/>
</dbReference>
<name>A0A0S3R196_PHAAN</name>